<proteinExistence type="predicted"/>
<feature type="compositionally biased region" description="Low complexity" evidence="1">
    <location>
        <begin position="11"/>
        <end position="23"/>
    </location>
</feature>
<feature type="region of interest" description="Disordered" evidence="1">
    <location>
        <begin position="1"/>
        <end position="23"/>
    </location>
</feature>
<sequence>MTESPQPDDQSGSGRTSGGSAAAELPQSLRTAIRLMYVGAVLQVAVGVTFFLFVSRLRDDPRVRETYTDYVAEHGGDAQQLIDESVTSWRIGVAAVTVVLTALWLLLAWACRQGKRWGRPTSTGLGILAIIGSVYTLLGGIEPVAIATLVLAAAILYLLYRPDSTAYFNVVAAR</sequence>
<keyword evidence="2" id="KW-0472">Membrane</keyword>
<evidence type="ECO:0000313" key="3">
    <source>
        <dbReference type="EMBL" id="GAC58170.1"/>
    </source>
</evidence>
<comment type="caution">
    <text evidence="3">The sequence shown here is derived from an EMBL/GenBank/DDBJ whole genome shotgun (WGS) entry which is preliminary data.</text>
</comment>
<accession>L7LAK2</accession>
<dbReference type="AlphaFoldDB" id="L7LAK2"/>
<gene>
    <name evidence="3" type="ORF">GOHSU_31_00310</name>
</gene>
<dbReference type="STRING" id="1121927.GOHSU_31_00310"/>
<protein>
    <submittedName>
        <fullName evidence="3">Uncharacterized protein</fullName>
    </submittedName>
</protein>
<dbReference type="EMBL" id="BANT01000031">
    <property type="protein sequence ID" value="GAC58170.1"/>
    <property type="molecule type" value="Genomic_DNA"/>
</dbReference>
<keyword evidence="2" id="KW-1133">Transmembrane helix</keyword>
<feature type="transmembrane region" description="Helical" evidence="2">
    <location>
        <begin position="35"/>
        <end position="54"/>
    </location>
</feature>
<keyword evidence="2" id="KW-0812">Transmembrane</keyword>
<evidence type="ECO:0000256" key="1">
    <source>
        <dbReference type="SAM" id="MobiDB-lite"/>
    </source>
</evidence>
<dbReference type="RefSeq" id="WP_005941809.1">
    <property type="nucleotide sequence ID" value="NZ_ATVK01000016.1"/>
</dbReference>
<dbReference type="Proteomes" id="UP000053405">
    <property type="component" value="Unassembled WGS sequence"/>
</dbReference>
<reference evidence="3 4" key="1">
    <citation type="submission" date="2012-12" db="EMBL/GenBank/DDBJ databases">
        <title>Whole genome shotgun sequence of Gordonia hirsuta NBRC 16056.</title>
        <authorList>
            <person name="Isaki-Nakamura S."/>
            <person name="Hosoyama A."/>
            <person name="Tsuchikane K."/>
            <person name="Katsumata H."/>
            <person name="Baba S."/>
            <person name="Yamazaki S."/>
            <person name="Fujita N."/>
        </authorList>
    </citation>
    <scope>NUCLEOTIDE SEQUENCE [LARGE SCALE GENOMIC DNA]</scope>
    <source>
        <strain evidence="3 4">NBRC 16056</strain>
    </source>
</reference>
<evidence type="ECO:0000256" key="2">
    <source>
        <dbReference type="SAM" id="Phobius"/>
    </source>
</evidence>
<feature type="transmembrane region" description="Helical" evidence="2">
    <location>
        <begin position="121"/>
        <end position="138"/>
    </location>
</feature>
<dbReference type="OrthoDB" id="10003081at2"/>
<keyword evidence="4" id="KW-1185">Reference proteome</keyword>
<name>L7LAK2_9ACTN</name>
<feature type="compositionally biased region" description="Polar residues" evidence="1">
    <location>
        <begin position="1"/>
        <end position="10"/>
    </location>
</feature>
<organism evidence="3 4">
    <name type="scientific">Gordonia hirsuta DSM 44140 = NBRC 16056</name>
    <dbReference type="NCBI Taxonomy" id="1121927"/>
    <lineage>
        <taxon>Bacteria</taxon>
        <taxon>Bacillati</taxon>
        <taxon>Actinomycetota</taxon>
        <taxon>Actinomycetes</taxon>
        <taxon>Mycobacteriales</taxon>
        <taxon>Gordoniaceae</taxon>
        <taxon>Gordonia</taxon>
    </lineage>
</organism>
<feature type="transmembrane region" description="Helical" evidence="2">
    <location>
        <begin position="89"/>
        <end position="109"/>
    </location>
</feature>
<evidence type="ECO:0000313" key="4">
    <source>
        <dbReference type="Proteomes" id="UP000053405"/>
    </source>
</evidence>